<evidence type="ECO:0000313" key="2">
    <source>
        <dbReference type="EMBL" id="MBW47275.1"/>
    </source>
</evidence>
<accession>A0A2M4B2K4</accession>
<name>A0A2M4B2K4_9DIPT</name>
<feature type="chain" id="PRO_5014843977" evidence="1">
    <location>
        <begin position="26"/>
        <end position="72"/>
    </location>
</feature>
<organism evidence="2">
    <name type="scientific">Anopheles triannulatus</name>
    <dbReference type="NCBI Taxonomy" id="58253"/>
    <lineage>
        <taxon>Eukaryota</taxon>
        <taxon>Metazoa</taxon>
        <taxon>Ecdysozoa</taxon>
        <taxon>Arthropoda</taxon>
        <taxon>Hexapoda</taxon>
        <taxon>Insecta</taxon>
        <taxon>Pterygota</taxon>
        <taxon>Neoptera</taxon>
        <taxon>Endopterygota</taxon>
        <taxon>Diptera</taxon>
        <taxon>Nematocera</taxon>
        <taxon>Culicoidea</taxon>
        <taxon>Culicidae</taxon>
        <taxon>Anophelinae</taxon>
        <taxon>Anopheles</taxon>
    </lineage>
</organism>
<dbReference type="AlphaFoldDB" id="A0A2M4B2K4"/>
<reference evidence="2" key="1">
    <citation type="submission" date="2018-01" db="EMBL/GenBank/DDBJ databases">
        <title>An insight into the sialome of Amazonian anophelines.</title>
        <authorList>
            <person name="Ribeiro J.M."/>
            <person name="Scarpassa V."/>
            <person name="Calvo E."/>
        </authorList>
    </citation>
    <scope>NUCLEOTIDE SEQUENCE</scope>
    <source>
        <tissue evidence="2">Salivary glands</tissue>
    </source>
</reference>
<sequence length="72" mass="8301">MWLLPPRWLLIQALLLYNHPRSPTATYTTIKATLRSSTRRMMICKRLADPWCTAIVTRENRGSTTYAKGCCT</sequence>
<dbReference type="EMBL" id="GGFK01013954">
    <property type="protein sequence ID" value="MBW47275.1"/>
    <property type="molecule type" value="Transcribed_RNA"/>
</dbReference>
<protein>
    <submittedName>
        <fullName evidence="2">Putative secreted protein</fullName>
    </submittedName>
</protein>
<proteinExistence type="predicted"/>
<keyword evidence="1" id="KW-0732">Signal</keyword>
<feature type="signal peptide" evidence="1">
    <location>
        <begin position="1"/>
        <end position="25"/>
    </location>
</feature>
<evidence type="ECO:0000256" key="1">
    <source>
        <dbReference type="SAM" id="SignalP"/>
    </source>
</evidence>